<dbReference type="PANTHER" id="PTHR43179">
    <property type="entry name" value="RHAMNOSYLTRANSFERASE WBBL"/>
    <property type="match status" value="1"/>
</dbReference>
<reference evidence="6 7" key="1">
    <citation type="journal article" date="2011" name="J. Bacteriol.">
        <title>Genome Sequence of the Probiotic Strain Bifidobacterium animalis subsp. lactis CNCM I-2494.</title>
        <authorList>
            <person name="Chervaux C."/>
            <person name="Grimaldi C."/>
            <person name="Bolotin A."/>
            <person name="Quinquis B."/>
            <person name="Legrain-Raspaud S."/>
            <person name="van Hylckama Vlieg J.E."/>
            <person name="Denariaz G."/>
            <person name="Smokvina T."/>
        </authorList>
    </citation>
    <scope>NUCLEOTIDE SEQUENCE [LARGE SCALE GENOMIC DNA]</scope>
    <source>
        <strain evidence="6 7">CNCM I-2494</strain>
    </source>
</reference>
<dbReference type="PANTHER" id="PTHR43179:SF12">
    <property type="entry name" value="GALACTOFURANOSYLTRANSFERASE GLFT2"/>
    <property type="match status" value="1"/>
</dbReference>
<evidence type="ECO:0000259" key="5">
    <source>
        <dbReference type="Pfam" id="PF00535"/>
    </source>
</evidence>
<accession>A0A806FZK4</accession>
<evidence type="ECO:0000256" key="2">
    <source>
        <dbReference type="ARBA" id="ARBA00006739"/>
    </source>
</evidence>
<evidence type="ECO:0000313" key="7">
    <source>
        <dbReference type="Proteomes" id="UP000008394"/>
    </source>
</evidence>
<organism evidence="6 7">
    <name type="scientific">Bifidobacterium animalis subsp. lactis CNCM I-2494</name>
    <dbReference type="NCBI Taxonomy" id="1042403"/>
    <lineage>
        <taxon>Bacteria</taxon>
        <taxon>Bacillati</taxon>
        <taxon>Actinomycetota</taxon>
        <taxon>Actinomycetes</taxon>
        <taxon>Bifidobacteriales</taxon>
        <taxon>Bifidobacteriaceae</taxon>
        <taxon>Bifidobacterium</taxon>
    </lineage>
</organism>
<evidence type="ECO:0000256" key="1">
    <source>
        <dbReference type="ARBA" id="ARBA00004776"/>
    </source>
</evidence>
<dbReference type="AlphaFoldDB" id="A0A806FZK4"/>
<feature type="domain" description="Glycosyltransferase 2-like" evidence="5">
    <location>
        <begin position="17"/>
        <end position="129"/>
    </location>
</feature>
<evidence type="ECO:0000256" key="4">
    <source>
        <dbReference type="ARBA" id="ARBA00022679"/>
    </source>
</evidence>
<keyword evidence="4 6" id="KW-0808">Transferase</keyword>
<dbReference type="InterPro" id="IPR029044">
    <property type="entry name" value="Nucleotide-diphossugar_trans"/>
</dbReference>
<keyword evidence="3 6" id="KW-0328">Glycosyltransferase</keyword>
<dbReference type="GO" id="GO:0016757">
    <property type="term" value="F:glycosyltransferase activity"/>
    <property type="evidence" value="ECO:0007669"/>
    <property type="project" value="UniProtKB-KW"/>
</dbReference>
<dbReference type="SUPFAM" id="SSF53448">
    <property type="entry name" value="Nucleotide-diphospho-sugar transferases"/>
    <property type="match status" value="1"/>
</dbReference>
<comment type="similarity">
    <text evidence="2">Belongs to the glycosyltransferase 2 family.</text>
</comment>
<protein>
    <submittedName>
        <fullName evidence="6">Hexosyltransferase</fullName>
        <ecNumber evidence="6">2.4.1.-</ecNumber>
    </submittedName>
</protein>
<dbReference type="EC" id="2.4.1.-" evidence="6"/>
<dbReference type="GeneID" id="29695277"/>
<dbReference type="RefSeq" id="WP_004218341.1">
    <property type="nucleotide sequence ID" value="NC_017215.1"/>
</dbReference>
<dbReference type="Pfam" id="PF00535">
    <property type="entry name" value="Glycos_transf_2"/>
    <property type="match status" value="1"/>
</dbReference>
<dbReference type="Gene3D" id="3.90.550.10">
    <property type="entry name" value="Spore Coat Polysaccharide Biosynthesis Protein SpsA, Chain A"/>
    <property type="match status" value="1"/>
</dbReference>
<gene>
    <name evidence="6" type="ORF">BALAC2494_01334</name>
</gene>
<dbReference type="KEGG" id="bnm:BALAC2494_01334"/>
<proteinExistence type="inferred from homology"/>
<evidence type="ECO:0000313" key="6">
    <source>
        <dbReference type="EMBL" id="AEK30870.1"/>
    </source>
</evidence>
<comment type="pathway">
    <text evidence="1">Cell wall biogenesis; cell wall polysaccharide biosynthesis.</text>
</comment>
<name>A0A806FZK4_BIFAN</name>
<dbReference type="Proteomes" id="UP000008394">
    <property type="component" value="Chromosome"/>
</dbReference>
<evidence type="ECO:0000256" key="3">
    <source>
        <dbReference type="ARBA" id="ARBA00022676"/>
    </source>
</evidence>
<sequence>MKASVAAGVVLFNPEDINRVQQCIAAILEQTDHVYVFNNGTVDVPLAEDARITYLSENANKGIAYALNRIMECAMKDGHEWVLTMDQDSIVPDGMVDDFRRLIEKDRDKTAIFCPQVIDKRRAYMKTADDNNVIKITKCITSSSCTSTKAWECVGGFDEWLFIDLVDDDFCRRLIASGYTIKRANKWVLDQEFGKIVPKSSRKQQFWIGLSNLLHNKNIAKFSYNKYVSPLRVYYTNRNIIYVNRKLKKYGPVGYINYNCKGYLGFIFCFNLPSLLRARHKGQVLSAIIKGTRAGLKTYPSQWVAPTITEAAKEHNE</sequence>
<dbReference type="InterPro" id="IPR001173">
    <property type="entry name" value="Glyco_trans_2-like"/>
</dbReference>
<dbReference type="EMBL" id="CP002915">
    <property type="protein sequence ID" value="AEK30870.1"/>
    <property type="molecule type" value="Genomic_DNA"/>
</dbReference>